<evidence type="ECO:0000313" key="1">
    <source>
        <dbReference type="EMBL" id="RIV19738.1"/>
    </source>
</evidence>
<protein>
    <recommendedName>
        <fullName evidence="3">DUF551 domain-containing protein</fullName>
    </recommendedName>
</protein>
<name>A0A418M223_9BACT</name>
<accession>A0A418M223</accession>
<evidence type="ECO:0000313" key="2">
    <source>
        <dbReference type="Proteomes" id="UP000283523"/>
    </source>
</evidence>
<sequence length="74" mass="8549">MTTRQPNIEWVEITKKQPDGEVLAIGYQDEMLIGYCHKQGDQYVCEAEGVVLERVTHWMDLGELRVLRRLQSGS</sequence>
<dbReference type="RefSeq" id="WP_119670024.1">
    <property type="nucleotide sequence ID" value="NZ_QXED01000007.1"/>
</dbReference>
<proteinExistence type="predicted"/>
<dbReference type="EMBL" id="QXED01000007">
    <property type="protein sequence ID" value="RIV19738.1"/>
    <property type="molecule type" value="Genomic_DNA"/>
</dbReference>
<comment type="caution">
    <text evidence="1">The sequence shown here is derived from an EMBL/GenBank/DDBJ whole genome shotgun (WGS) entry which is preliminary data.</text>
</comment>
<dbReference type="AlphaFoldDB" id="A0A418M223"/>
<organism evidence="1 2">
    <name type="scientific">Fibrisoma montanum</name>
    <dbReference type="NCBI Taxonomy" id="2305895"/>
    <lineage>
        <taxon>Bacteria</taxon>
        <taxon>Pseudomonadati</taxon>
        <taxon>Bacteroidota</taxon>
        <taxon>Cytophagia</taxon>
        <taxon>Cytophagales</taxon>
        <taxon>Spirosomataceae</taxon>
        <taxon>Fibrisoma</taxon>
    </lineage>
</organism>
<gene>
    <name evidence="1" type="ORF">DYU11_22680</name>
</gene>
<keyword evidence="2" id="KW-1185">Reference proteome</keyword>
<dbReference type="OrthoDB" id="970104at2"/>
<dbReference type="Proteomes" id="UP000283523">
    <property type="component" value="Unassembled WGS sequence"/>
</dbReference>
<reference evidence="1 2" key="1">
    <citation type="submission" date="2018-08" db="EMBL/GenBank/DDBJ databases">
        <title>Fibrisoma montanum sp. nov., isolated from Danxia mountain soil.</title>
        <authorList>
            <person name="Huang Y."/>
        </authorList>
    </citation>
    <scope>NUCLEOTIDE SEQUENCE [LARGE SCALE GENOMIC DNA]</scope>
    <source>
        <strain evidence="1 2">HYT19</strain>
    </source>
</reference>
<evidence type="ECO:0008006" key="3">
    <source>
        <dbReference type="Google" id="ProtNLM"/>
    </source>
</evidence>